<dbReference type="PANTHER" id="PTHR36566">
    <property type="entry name" value="NICKEL INSERTION PROTEIN-RELATED"/>
    <property type="match status" value="1"/>
</dbReference>
<dbReference type="Pfam" id="PF01969">
    <property type="entry name" value="Ni_insertion"/>
    <property type="match status" value="1"/>
</dbReference>
<evidence type="ECO:0000313" key="3">
    <source>
        <dbReference type="Proteomes" id="UP000830167"/>
    </source>
</evidence>
<sequence>MKIAYIECLAGASLDKFLGAWFDLGLEEDNWRCYMNFFLEGVAIRIIDVSLKGVSAKKAIIDTNAEPYFLSFSELQRIIENCLLPPVVKEKTMEVFHHLLAVKATSDVAITEEAETITNEAIIYVVGNALAWHLLGEPACFVSTIQMGGGVVERPNGTVIVPTSSTIQLLLEFPTYSAGLWGETIDSTAAAFIRTFMRSLPQTPFIAEKVGHGAGNQNLPVADIVRIQLGKWSMEKEILQLPTVHSPKQTVVIETNIDDMNPEWAGHLVERLVALGAMDAYWTPVIMKKGRPGLQLRVACSYEKQQNIQEEIARQTTTIGMRIYEVGKWSVPRRFVTVETPYGKIPVKIAYLGDEIVNVAPEYEECRKLADTFHVPVKVVYQTALSIAIQKYQGALKQ</sequence>
<dbReference type="Gene3D" id="3.30.70.1380">
    <property type="entry name" value="Transcriptional regulatory protein pf0864 domain like"/>
    <property type="match status" value="1"/>
</dbReference>
<name>A0ABY4CT60_9BACL</name>
<proteinExistence type="predicted"/>
<protein>
    <submittedName>
        <fullName evidence="2">LarC family nickel insertion protein</fullName>
    </submittedName>
</protein>
<keyword evidence="1" id="KW-0533">Nickel</keyword>
<accession>A0ABY4CT60</accession>
<dbReference type="EMBL" id="CP089291">
    <property type="protein sequence ID" value="UOF92617.1"/>
    <property type="molecule type" value="Genomic_DNA"/>
</dbReference>
<evidence type="ECO:0000256" key="1">
    <source>
        <dbReference type="ARBA" id="ARBA00022596"/>
    </source>
</evidence>
<dbReference type="RefSeq" id="WP_347439285.1">
    <property type="nucleotide sequence ID" value="NZ_CP089291.1"/>
</dbReference>
<dbReference type="PANTHER" id="PTHR36566:SF1">
    <property type="entry name" value="PYRIDINIUM-3,5-BISTHIOCARBOXYLIC ACID MONONUCLEOTIDE NICKEL INSERTION PROTEIN"/>
    <property type="match status" value="1"/>
</dbReference>
<dbReference type="InterPro" id="IPR002822">
    <property type="entry name" value="Ni_insertion"/>
</dbReference>
<dbReference type="Proteomes" id="UP000830167">
    <property type="component" value="Chromosome"/>
</dbReference>
<evidence type="ECO:0000313" key="2">
    <source>
        <dbReference type="EMBL" id="UOF92617.1"/>
    </source>
</evidence>
<keyword evidence="3" id="KW-1185">Reference proteome</keyword>
<dbReference type="Gene3D" id="3.10.20.300">
    <property type="entry name" value="mk0293 like domain"/>
    <property type="match status" value="1"/>
</dbReference>
<reference evidence="2" key="1">
    <citation type="submission" date="2021-12" db="EMBL/GenBank/DDBJ databases">
        <title>Alicyclobacillaceae gen. nov., sp. nov., isolated from chalcocite enrichment system.</title>
        <authorList>
            <person name="Jiang Z."/>
        </authorList>
    </citation>
    <scope>NUCLEOTIDE SEQUENCE</scope>
    <source>
        <strain evidence="2">MYW30-H2</strain>
    </source>
</reference>
<organism evidence="2 3">
    <name type="scientific">Fodinisporobacter ferrooxydans</name>
    <dbReference type="NCBI Taxonomy" id="2901836"/>
    <lineage>
        <taxon>Bacteria</taxon>
        <taxon>Bacillati</taxon>
        <taxon>Bacillota</taxon>
        <taxon>Bacilli</taxon>
        <taxon>Bacillales</taxon>
        <taxon>Alicyclobacillaceae</taxon>
        <taxon>Fodinisporobacter</taxon>
    </lineage>
</organism>
<gene>
    <name evidence="2" type="ORF">LSG31_10910</name>
</gene>